<reference evidence="2" key="1">
    <citation type="submission" date="2014-03" db="EMBL/GenBank/DDBJ databases">
        <authorList>
            <person name="Aksoy S."/>
            <person name="Warren W."/>
            <person name="Wilson R.K."/>
        </authorList>
    </citation>
    <scope>NUCLEOTIDE SEQUENCE [LARGE SCALE GENOMIC DNA]</scope>
    <source>
        <strain evidence="2">IAEA</strain>
    </source>
</reference>
<dbReference type="VEuPathDB" id="VectorBase:GPAI046341"/>
<protein>
    <submittedName>
        <fullName evidence="1">Uncharacterized protein</fullName>
    </submittedName>
</protein>
<reference evidence="1" key="2">
    <citation type="submission" date="2020-05" db="UniProtKB">
        <authorList>
            <consortium name="EnsemblMetazoa"/>
        </authorList>
    </citation>
    <scope>IDENTIFICATION</scope>
    <source>
        <strain evidence="1">IAEA</strain>
    </source>
</reference>
<accession>A0A1B0AHX2</accession>
<name>A0A1B0AHX2_GLOPL</name>
<keyword evidence="2" id="KW-1185">Reference proteome</keyword>
<dbReference type="EnsemblMetazoa" id="GPAI046341-RA">
    <property type="protein sequence ID" value="GPAI046341-PA"/>
    <property type="gene ID" value="GPAI046341"/>
</dbReference>
<sequence>MHLIIKAPERASVVGIGESNLNEKFCIGSWASSKKSPFRSCDRIFESGTTLYMKSIRKWMRQSANLEDSCIETLDSFGKYHPPSVVMYFPKVMTNDDYKADKFSLKLMKKNQAFVSSNRGRSIGKVTALTYVLREAKNE</sequence>
<evidence type="ECO:0000313" key="2">
    <source>
        <dbReference type="Proteomes" id="UP000092445"/>
    </source>
</evidence>
<proteinExistence type="predicted"/>
<dbReference type="AlphaFoldDB" id="A0A1B0AHX2"/>
<dbReference type="Proteomes" id="UP000092445">
    <property type="component" value="Unassembled WGS sequence"/>
</dbReference>
<organism evidence="1 2">
    <name type="scientific">Glossina pallidipes</name>
    <name type="common">Tsetse fly</name>
    <dbReference type="NCBI Taxonomy" id="7398"/>
    <lineage>
        <taxon>Eukaryota</taxon>
        <taxon>Metazoa</taxon>
        <taxon>Ecdysozoa</taxon>
        <taxon>Arthropoda</taxon>
        <taxon>Hexapoda</taxon>
        <taxon>Insecta</taxon>
        <taxon>Pterygota</taxon>
        <taxon>Neoptera</taxon>
        <taxon>Endopterygota</taxon>
        <taxon>Diptera</taxon>
        <taxon>Brachycera</taxon>
        <taxon>Muscomorpha</taxon>
        <taxon>Hippoboscoidea</taxon>
        <taxon>Glossinidae</taxon>
        <taxon>Glossina</taxon>
    </lineage>
</organism>
<evidence type="ECO:0000313" key="1">
    <source>
        <dbReference type="EnsemblMetazoa" id="GPAI046341-PA"/>
    </source>
</evidence>